<organism evidence="2 3">
    <name type="scientific">Allacma fusca</name>
    <dbReference type="NCBI Taxonomy" id="39272"/>
    <lineage>
        <taxon>Eukaryota</taxon>
        <taxon>Metazoa</taxon>
        <taxon>Ecdysozoa</taxon>
        <taxon>Arthropoda</taxon>
        <taxon>Hexapoda</taxon>
        <taxon>Collembola</taxon>
        <taxon>Symphypleona</taxon>
        <taxon>Sminthuridae</taxon>
        <taxon>Allacma</taxon>
    </lineage>
</organism>
<accession>A0A8J2L0Q7</accession>
<keyword evidence="3" id="KW-1185">Reference proteome</keyword>
<feature type="signal peptide" evidence="1">
    <location>
        <begin position="1"/>
        <end position="33"/>
    </location>
</feature>
<name>A0A8J2L0Q7_9HEXA</name>
<sequence length="71" mass="7910">MVEPYGTFIKPGSSSSFMFPFFLQLMLSTGSIGVPTNALCAKEIIITLKTFRNGLRYSRSLVLRSFILLVC</sequence>
<dbReference type="AlphaFoldDB" id="A0A8J2L0Q7"/>
<keyword evidence="1" id="KW-0732">Signal</keyword>
<comment type="caution">
    <text evidence="2">The sequence shown here is derived from an EMBL/GenBank/DDBJ whole genome shotgun (WGS) entry which is preliminary data.</text>
</comment>
<dbReference type="Proteomes" id="UP000708208">
    <property type="component" value="Unassembled WGS sequence"/>
</dbReference>
<evidence type="ECO:0000256" key="1">
    <source>
        <dbReference type="SAM" id="SignalP"/>
    </source>
</evidence>
<protein>
    <submittedName>
        <fullName evidence="2">Uncharacterized protein</fullName>
    </submittedName>
</protein>
<evidence type="ECO:0000313" key="2">
    <source>
        <dbReference type="EMBL" id="CAG7823030.1"/>
    </source>
</evidence>
<proteinExistence type="predicted"/>
<evidence type="ECO:0000313" key="3">
    <source>
        <dbReference type="Proteomes" id="UP000708208"/>
    </source>
</evidence>
<feature type="chain" id="PRO_5035234410" evidence="1">
    <location>
        <begin position="34"/>
        <end position="71"/>
    </location>
</feature>
<dbReference type="EMBL" id="CAJVCH010528149">
    <property type="protein sequence ID" value="CAG7823030.1"/>
    <property type="molecule type" value="Genomic_DNA"/>
</dbReference>
<gene>
    <name evidence="2" type="ORF">AFUS01_LOCUS33267</name>
</gene>
<reference evidence="2" key="1">
    <citation type="submission" date="2021-06" db="EMBL/GenBank/DDBJ databases">
        <authorList>
            <person name="Hodson N. C."/>
            <person name="Mongue J. A."/>
            <person name="Jaron S. K."/>
        </authorList>
    </citation>
    <scope>NUCLEOTIDE SEQUENCE</scope>
</reference>